<evidence type="ECO:0000313" key="1">
    <source>
        <dbReference type="EMBL" id="MEF3080777.1"/>
    </source>
</evidence>
<name>A0ABU7W9Y5_9GAMM</name>
<reference evidence="1 2" key="1">
    <citation type="submission" date="2024-01" db="EMBL/GenBank/DDBJ databases">
        <title>Novel species of the genus Luteimonas isolated from rivers.</title>
        <authorList>
            <person name="Lu H."/>
        </authorList>
    </citation>
    <scope>NUCLEOTIDE SEQUENCE [LARGE SCALE GENOMIC DNA]</scope>
    <source>
        <strain evidence="1 2">SMYT11W</strain>
    </source>
</reference>
<dbReference type="EMBL" id="JAZHBM010000001">
    <property type="protein sequence ID" value="MEF3080777.1"/>
    <property type="molecule type" value="Genomic_DNA"/>
</dbReference>
<dbReference type="RefSeq" id="WP_332076544.1">
    <property type="nucleotide sequence ID" value="NZ_JAZHBM010000001.1"/>
</dbReference>
<dbReference type="Proteomes" id="UP001358324">
    <property type="component" value="Unassembled WGS sequence"/>
</dbReference>
<evidence type="ECO:0000313" key="2">
    <source>
        <dbReference type="Proteomes" id="UP001358324"/>
    </source>
</evidence>
<sequence length="80" mass="8704">MSLQLVPYAPAASTAEEAITAAKGVCTGTRDLLERQLKDAGADLDTVRAIFSDWDERLVPRWTKEYLDLRIAASKPPTAG</sequence>
<organism evidence="1 2">
    <name type="scientific">Luteimonas flava</name>
    <dbReference type="NCBI Taxonomy" id="3115822"/>
    <lineage>
        <taxon>Bacteria</taxon>
        <taxon>Pseudomonadati</taxon>
        <taxon>Pseudomonadota</taxon>
        <taxon>Gammaproteobacteria</taxon>
        <taxon>Lysobacterales</taxon>
        <taxon>Lysobacteraceae</taxon>
        <taxon>Luteimonas</taxon>
    </lineage>
</organism>
<keyword evidence="2" id="KW-1185">Reference proteome</keyword>
<proteinExistence type="predicted"/>
<comment type="caution">
    <text evidence="1">The sequence shown here is derived from an EMBL/GenBank/DDBJ whole genome shotgun (WGS) entry which is preliminary data.</text>
</comment>
<gene>
    <name evidence="1" type="ORF">V3391_00920</name>
</gene>
<evidence type="ECO:0008006" key="3">
    <source>
        <dbReference type="Google" id="ProtNLM"/>
    </source>
</evidence>
<protein>
    <recommendedName>
        <fullName evidence="3">Transaldolase</fullName>
    </recommendedName>
</protein>
<accession>A0ABU7W9Y5</accession>